<name>A0A5C3NLL6_9APHY</name>
<evidence type="ECO:0000256" key="4">
    <source>
        <dbReference type="ARBA" id="ARBA00023157"/>
    </source>
</evidence>
<dbReference type="Proteomes" id="UP000308197">
    <property type="component" value="Unassembled WGS sequence"/>
</dbReference>
<feature type="signal peptide" evidence="5">
    <location>
        <begin position="1"/>
        <end position="19"/>
    </location>
</feature>
<dbReference type="InParanoid" id="A0A5C3NLL6"/>
<proteinExistence type="predicted"/>
<evidence type="ECO:0000256" key="1">
    <source>
        <dbReference type="ARBA" id="ARBA00004613"/>
    </source>
</evidence>
<dbReference type="GO" id="GO:0005576">
    <property type="term" value="C:extracellular region"/>
    <property type="evidence" value="ECO:0007669"/>
    <property type="project" value="UniProtKB-SubCell"/>
</dbReference>
<feature type="chain" id="PRO_5022669461" description="CFEM domain-containing protein" evidence="5">
    <location>
        <begin position="20"/>
        <end position="99"/>
    </location>
</feature>
<keyword evidence="3 5" id="KW-0732">Signal</keyword>
<keyword evidence="2" id="KW-0964">Secreted</keyword>
<organism evidence="7 8">
    <name type="scientific">Polyporus arcularius HHB13444</name>
    <dbReference type="NCBI Taxonomy" id="1314778"/>
    <lineage>
        <taxon>Eukaryota</taxon>
        <taxon>Fungi</taxon>
        <taxon>Dikarya</taxon>
        <taxon>Basidiomycota</taxon>
        <taxon>Agaricomycotina</taxon>
        <taxon>Agaricomycetes</taxon>
        <taxon>Polyporales</taxon>
        <taxon>Polyporaceae</taxon>
        <taxon>Polyporus</taxon>
    </lineage>
</organism>
<dbReference type="Pfam" id="PF05730">
    <property type="entry name" value="CFEM"/>
    <property type="match status" value="1"/>
</dbReference>
<evidence type="ECO:0000313" key="7">
    <source>
        <dbReference type="EMBL" id="TFK77882.1"/>
    </source>
</evidence>
<evidence type="ECO:0000259" key="6">
    <source>
        <dbReference type="PROSITE" id="PS52012"/>
    </source>
</evidence>
<reference evidence="7 8" key="1">
    <citation type="journal article" date="2019" name="Nat. Ecol. Evol.">
        <title>Megaphylogeny resolves global patterns of mushroom evolution.</title>
        <authorList>
            <person name="Varga T."/>
            <person name="Krizsan K."/>
            <person name="Foldi C."/>
            <person name="Dima B."/>
            <person name="Sanchez-Garcia M."/>
            <person name="Sanchez-Ramirez S."/>
            <person name="Szollosi G.J."/>
            <person name="Szarkandi J.G."/>
            <person name="Papp V."/>
            <person name="Albert L."/>
            <person name="Andreopoulos W."/>
            <person name="Angelini C."/>
            <person name="Antonin V."/>
            <person name="Barry K.W."/>
            <person name="Bougher N.L."/>
            <person name="Buchanan P."/>
            <person name="Buyck B."/>
            <person name="Bense V."/>
            <person name="Catcheside P."/>
            <person name="Chovatia M."/>
            <person name="Cooper J."/>
            <person name="Damon W."/>
            <person name="Desjardin D."/>
            <person name="Finy P."/>
            <person name="Geml J."/>
            <person name="Haridas S."/>
            <person name="Hughes K."/>
            <person name="Justo A."/>
            <person name="Karasinski D."/>
            <person name="Kautmanova I."/>
            <person name="Kiss B."/>
            <person name="Kocsube S."/>
            <person name="Kotiranta H."/>
            <person name="LaButti K.M."/>
            <person name="Lechner B.E."/>
            <person name="Liimatainen K."/>
            <person name="Lipzen A."/>
            <person name="Lukacs Z."/>
            <person name="Mihaltcheva S."/>
            <person name="Morgado L.N."/>
            <person name="Niskanen T."/>
            <person name="Noordeloos M.E."/>
            <person name="Ohm R.A."/>
            <person name="Ortiz-Santana B."/>
            <person name="Ovrebo C."/>
            <person name="Racz N."/>
            <person name="Riley R."/>
            <person name="Savchenko A."/>
            <person name="Shiryaev A."/>
            <person name="Soop K."/>
            <person name="Spirin V."/>
            <person name="Szebenyi C."/>
            <person name="Tomsovsky M."/>
            <person name="Tulloss R.E."/>
            <person name="Uehling J."/>
            <person name="Grigoriev I.V."/>
            <person name="Vagvolgyi C."/>
            <person name="Papp T."/>
            <person name="Martin F.M."/>
            <person name="Miettinen O."/>
            <person name="Hibbett D.S."/>
            <person name="Nagy L.G."/>
        </authorList>
    </citation>
    <scope>NUCLEOTIDE SEQUENCE [LARGE SCALE GENOMIC DNA]</scope>
    <source>
        <strain evidence="7 8">HHB13444</strain>
    </source>
</reference>
<gene>
    <name evidence="7" type="ORF">K466DRAFT_668591</name>
</gene>
<keyword evidence="8" id="KW-1185">Reference proteome</keyword>
<keyword evidence="4" id="KW-1015">Disulfide bond</keyword>
<dbReference type="EMBL" id="ML213042">
    <property type="protein sequence ID" value="TFK77882.1"/>
    <property type="molecule type" value="Genomic_DNA"/>
</dbReference>
<evidence type="ECO:0000313" key="8">
    <source>
        <dbReference type="Proteomes" id="UP000308197"/>
    </source>
</evidence>
<dbReference type="AlphaFoldDB" id="A0A5C3NLL6"/>
<sequence length="99" mass="9931">MKFSALVLTVAAAAAAVHAQSSTDSSAAPTSTSGLTPCILTCLQQSASANGCPNFTDVSCLCSNTQFQSAARSCRGSPVEDSFAHLESSGLLESATGDL</sequence>
<protein>
    <recommendedName>
        <fullName evidence="6">CFEM domain-containing protein</fullName>
    </recommendedName>
</protein>
<dbReference type="PROSITE" id="PS52012">
    <property type="entry name" value="CFEM"/>
    <property type="match status" value="1"/>
</dbReference>
<dbReference type="InterPro" id="IPR008427">
    <property type="entry name" value="Extracellular_membr_CFEM_dom"/>
</dbReference>
<evidence type="ECO:0000256" key="3">
    <source>
        <dbReference type="ARBA" id="ARBA00022729"/>
    </source>
</evidence>
<evidence type="ECO:0000256" key="2">
    <source>
        <dbReference type="ARBA" id="ARBA00022525"/>
    </source>
</evidence>
<comment type="subcellular location">
    <subcellularLocation>
        <location evidence="1">Secreted</location>
    </subcellularLocation>
</comment>
<accession>A0A5C3NLL6</accession>
<feature type="domain" description="CFEM" evidence="6">
    <location>
        <begin position="10"/>
        <end position="99"/>
    </location>
</feature>
<dbReference type="STRING" id="1314778.A0A5C3NLL6"/>
<evidence type="ECO:0000256" key="5">
    <source>
        <dbReference type="SAM" id="SignalP"/>
    </source>
</evidence>